<keyword evidence="3" id="KW-1185">Reference proteome</keyword>
<organism evidence="2 3">
    <name type="scientific">Leptospira semungkisensis</name>
    <dbReference type="NCBI Taxonomy" id="2484985"/>
    <lineage>
        <taxon>Bacteria</taxon>
        <taxon>Pseudomonadati</taxon>
        <taxon>Spirochaetota</taxon>
        <taxon>Spirochaetia</taxon>
        <taxon>Leptospirales</taxon>
        <taxon>Leptospiraceae</taxon>
        <taxon>Leptospira</taxon>
    </lineage>
</organism>
<dbReference type="EMBL" id="RQEP01000010">
    <property type="protein sequence ID" value="TGK05035.1"/>
    <property type="molecule type" value="Genomic_DNA"/>
</dbReference>
<feature type="transmembrane region" description="Helical" evidence="1">
    <location>
        <begin position="7"/>
        <end position="27"/>
    </location>
</feature>
<dbReference type="AlphaFoldDB" id="A0A4R9G1Y0"/>
<dbReference type="RefSeq" id="WP_135587206.1">
    <property type="nucleotide sequence ID" value="NZ_RQEP01000010.1"/>
</dbReference>
<protein>
    <submittedName>
        <fullName evidence="2">Uncharacterized protein</fullName>
    </submittedName>
</protein>
<feature type="transmembrane region" description="Helical" evidence="1">
    <location>
        <begin position="39"/>
        <end position="59"/>
    </location>
</feature>
<keyword evidence="1" id="KW-0472">Membrane</keyword>
<dbReference type="Proteomes" id="UP000297453">
    <property type="component" value="Unassembled WGS sequence"/>
</dbReference>
<keyword evidence="1" id="KW-0812">Transmembrane</keyword>
<sequence length="196" mass="23129">MRRILPLVFFCILLGLGFLGFYLQEWFESPWVRWFFSKFSFWVFLSVLFLSFLAMLRIFRRAKKAIHTQHEAIERHLSSVLDELVQDSQALSEFLRIDLPQMEDRIKTSKEKIPKEIHSAFTANWTKIRIEAEGALRELETLPLEPELENGAKIKKSESVLEYKDLLNRHTKAKMILERVRSDLSLLKEKLSEKGC</sequence>
<comment type="caution">
    <text evidence="2">The sequence shown here is derived from an EMBL/GenBank/DDBJ whole genome shotgun (WGS) entry which is preliminary data.</text>
</comment>
<keyword evidence="1" id="KW-1133">Transmembrane helix</keyword>
<dbReference type="OrthoDB" id="326135at2"/>
<evidence type="ECO:0000313" key="2">
    <source>
        <dbReference type="EMBL" id="TGK05035.1"/>
    </source>
</evidence>
<evidence type="ECO:0000256" key="1">
    <source>
        <dbReference type="SAM" id="Phobius"/>
    </source>
</evidence>
<name>A0A4R9G1Y0_9LEPT</name>
<evidence type="ECO:0000313" key="3">
    <source>
        <dbReference type="Proteomes" id="UP000297453"/>
    </source>
</evidence>
<proteinExistence type="predicted"/>
<accession>A0A4R9G1Y0</accession>
<reference evidence="2" key="1">
    <citation type="journal article" date="2019" name="PLoS Negl. Trop. Dis.">
        <title>Revisiting the worldwide diversity of Leptospira species in the environment.</title>
        <authorList>
            <person name="Vincent A.T."/>
            <person name="Schiettekatte O."/>
            <person name="Bourhy P."/>
            <person name="Veyrier F.J."/>
            <person name="Picardeau M."/>
        </authorList>
    </citation>
    <scope>NUCLEOTIDE SEQUENCE [LARGE SCALE GENOMIC DNA]</scope>
    <source>
        <strain evidence="2">SSS9</strain>
    </source>
</reference>
<gene>
    <name evidence="2" type="ORF">EHO59_09345</name>
</gene>